<feature type="chain" id="PRO_5020182311" description="SH3 domain-containing protein" evidence="2">
    <location>
        <begin position="20"/>
        <end position="392"/>
    </location>
</feature>
<protein>
    <recommendedName>
        <fullName evidence="5">SH3 domain-containing protein</fullName>
    </recommendedName>
</protein>
<dbReference type="SUPFAM" id="SSF50044">
    <property type="entry name" value="SH3-domain"/>
    <property type="match status" value="1"/>
</dbReference>
<dbReference type="AlphaFoldDB" id="A0A4R8PNF8"/>
<comment type="caution">
    <text evidence="3">The sequence shown here is derived from an EMBL/GenBank/DDBJ whole genome shotgun (WGS) entry which is preliminary data.</text>
</comment>
<accession>A0A4R8PNF8</accession>
<evidence type="ECO:0000313" key="4">
    <source>
        <dbReference type="Proteomes" id="UP000295604"/>
    </source>
</evidence>
<keyword evidence="2" id="KW-0732">Signal</keyword>
<evidence type="ECO:0000313" key="3">
    <source>
        <dbReference type="EMBL" id="TDZ10622.1"/>
    </source>
</evidence>
<name>A0A4R8PNF8_9PEZI</name>
<reference evidence="3 4" key="1">
    <citation type="submission" date="2018-11" db="EMBL/GenBank/DDBJ databases">
        <title>Genome sequence and assembly of Colletotrichum sidae.</title>
        <authorList>
            <person name="Gan P."/>
            <person name="Shirasu K."/>
        </authorList>
    </citation>
    <scope>NUCLEOTIDE SEQUENCE [LARGE SCALE GENOMIC DNA]</scope>
    <source>
        <strain evidence="3 4">CBS 518.97</strain>
    </source>
</reference>
<feature type="region of interest" description="Disordered" evidence="1">
    <location>
        <begin position="361"/>
        <end position="384"/>
    </location>
</feature>
<feature type="signal peptide" evidence="2">
    <location>
        <begin position="1"/>
        <end position="19"/>
    </location>
</feature>
<keyword evidence="4" id="KW-1185">Reference proteome</keyword>
<organism evidence="3 4">
    <name type="scientific">Colletotrichum sidae</name>
    <dbReference type="NCBI Taxonomy" id="1347389"/>
    <lineage>
        <taxon>Eukaryota</taxon>
        <taxon>Fungi</taxon>
        <taxon>Dikarya</taxon>
        <taxon>Ascomycota</taxon>
        <taxon>Pezizomycotina</taxon>
        <taxon>Sordariomycetes</taxon>
        <taxon>Hypocreomycetidae</taxon>
        <taxon>Glomerellales</taxon>
        <taxon>Glomerellaceae</taxon>
        <taxon>Colletotrichum</taxon>
        <taxon>Colletotrichum orbiculare species complex</taxon>
    </lineage>
</organism>
<dbReference type="Proteomes" id="UP000295604">
    <property type="component" value="Unassembled WGS sequence"/>
</dbReference>
<dbReference type="EMBL" id="QAPF01014820">
    <property type="protein sequence ID" value="TDZ10622.1"/>
    <property type="molecule type" value="Genomic_DNA"/>
</dbReference>
<gene>
    <name evidence="3" type="ORF">C8034_v009259</name>
</gene>
<proteinExistence type="predicted"/>
<sequence>MKASSLLAIAAVAVTSTEACARYKNCWCERSAFTFEGKLSDNIPWDDFTQAACGKMSGTPGWYLDPPKYKECHRHKKHWFPLVPSKALNNCDWTKACQEAAGANKRRALEELLYDFEDSIEADTFDPAKFAEVQAATRAFALDMLDFVKRIKIETNTPTTSQPRQPMRESIPENSAVTNRVPHDDVALSSRFNKLALDGATPQSSVFDPASPSTTNQTCTASWRWTGRETLVPTCSSLGCSIACGSSSSRTWQHDGVRGPFPAKYVELEAPRQHEISLQAKSAVSVTTRWKWDPPDGARTGWLAFGKGEPIKNVAWLYRDHWCWSGTNSKEKFGIFPQSLVNPHSLKEGLAVSHAKRSQASGPMRVFSRRRQSSSASSLSGETWGSFVLSGT</sequence>
<evidence type="ECO:0008006" key="5">
    <source>
        <dbReference type="Google" id="ProtNLM"/>
    </source>
</evidence>
<feature type="region of interest" description="Disordered" evidence="1">
    <location>
        <begin position="157"/>
        <end position="179"/>
    </location>
</feature>
<dbReference type="InterPro" id="IPR036028">
    <property type="entry name" value="SH3-like_dom_sf"/>
</dbReference>
<evidence type="ECO:0000256" key="1">
    <source>
        <dbReference type="SAM" id="MobiDB-lite"/>
    </source>
</evidence>
<evidence type="ECO:0000256" key="2">
    <source>
        <dbReference type="SAM" id="SignalP"/>
    </source>
</evidence>